<evidence type="ECO:0000256" key="7">
    <source>
        <dbReference type="ARBA" id="ARBA00039680"/>
    </source>
</evidence>
<dbReference type="PANTHER" id="PTHR10609">
    <property type="entry name" value="BIOTINIDASE-RELATED"/>
    <property type="match status" value="1"/>
</dbReference>
<feature type="active site" description="Proton acceptor" evidence="9">
    <location>
        <position position="81"/>
    </location>
</feature>
<keyword evidence="4" id="KW-0325">Glycoprotein</keyword>
<dbReference type="Pfam" id="PF19018">
    <property type="entry name" value="Vanin_C"/>
    <property type="match status" value="1"/>
</dbReference>
<dbReference type="Pfam" id="PF00795">
    <property type="entry name" value="CN_hydrolase"/>
    <property type="match status" value="1"/>
</dbReference>
<comment type="caution">
    <text evidence="12">The sequence shown here is derived from an EMBL/GenBank/DDBJ whole genome shotgun (WGS) entry which is preliminary data.</text>
</comment>
<proteinExistence type="inferred from homology"/>
<comment type="similarity">
    <text evidence="1">Belongs to the carbon-nitrogen hydrolase superfamily. BTD/VNN family.</text>
</comment>
<dbReference type="InterPro" id="IPR003010">
    <property type="entry name" value="C-N_Hydrolase"/>
</dbReference>
<protein>
    <recommendedName>
        <fullName evidence="7">Biotinidase</fullName>
        <ecNumber evidence="6">3.5.1.12</ecNumber>
    </recommendedName>
</protein>
<dbReference type="SUPFAM" id="SSF56317">
    <property type="entry name" value="Carbon-nitrogen hydrolase"/>
    <property type="match status" value="1"/>
</dbReference>
<evidence type="ECO:0000256" key="6">
    <source>
        <dbReference type="ARBA" id="ARBA00039012"/>
    </source>
</evidence>
<evidence type="ECO:0000259" key="11">
    <source>
        <dbReference type="PROSITE" id="PS50263"/>
    </source>
</evidence>
<evidence type="ECO:0000313" key="13">
    <source>
        <dbReference type="Proteomes" id="UP001230051"/>
    </source>
</evidence>
<feature type="domain" description="CN hydrolase" evidence="11">
    <location>
        <begin position="41"/>
        <end position="308"/>
    </location>
</feature>
<feature type="active site" description="Nucleophile" evidence="9">
    <location>
        <position position="214"/>
    </location>
</feature>
<evidence type="ECO:0000256" key="1">
    <source>
        <dbReference type="ARBA" id="ARBA00008225"/>
    </source>
</evidence>
<comment type="catalytic activity">
    <reaction evidence="8">
        <text>biocytin + H2O = biotin + L-lysine</text>
        <dbReference type="Rhea" id="RHEA:77171"/>
        <dbReference type="ChEBI" id="CHEBI:15377"/>
        <dbReference type="ChEBI" id="CHEBI:32551"/>
        <dbReference type="ChEBI" id="CHEBI:57586"/>
        <dbReference type="ChEBI" id="CHEBI:195545"/>
        <dbReference type="EC" id="3.5.1.12"/>
    </reaction>
</comment>
<dbReference type="InterPro" id="IPR043957">
    <property type="entry name" value="Vanin_C"/>
</dbReference>
<dbReference type="CDD" id="cd07567">
    <property type="entry name" value="biotinidase_like"/>
    <property type="match status" value="1"/>
</dbReference>
<keyword evidence="13" id="KW-1185">Reference proteome</keyword>
<dbReference type="AlphaFoldDB" id="A0AAD8GF30"/>
<dbReference type="GO" id="GO:0047708">
    <property type="term" value="F:biotinidase activity"/>
    <property type="evidence" value="ECO:0007669"/>
    <property type="project" value="UniProtKB-EC"/>
</dbReference>
<evidence type="ECO:0000256" key="9">
    <source>
        <dbReference type="PIRSR" id="PIRSR011861-1"/>
    </source>
</evidence>
<feature type="chain" id="PRO_5041969069" description="Biotinidase" evidence="10">
    <location>
        <begin position="21"/>
        <end position="514"/>
    </location>
</feature>
<dbReference type="Gene3D" id="3.60.110.10">
    <property type="entry name" value="Carbon-nitrogen hydrolase"/>
    <property type="match status" value="1"/>
</dbReference>
<dbReference type="EMBL" id="JAGXEW010000003">
    <property type="protein sequence ID" value="KAK1173107.1"/>
    <property type="molecule type" value="Genomic_DNA"/>
</dbReference>
<organism evidence="12 13">
    <name type="scientific">Acipenser oxyrinchus oxyrinchus</name>
    <dbReference type="NCBI Taxonomy" id="40147"/>
    <lineage>
        <taxon>Eukaryota</taxon>
        <taxon>Metazoa</taxon>
        <taxon>Chordata</taxon>
        <taxon>Craniata</taxon>
        <taxon>Vertebrata</taxon>
        <taxon>Euteleostomi</taxon>
        <taxon>Actinopterygii</taxon>
        <taxon>Chondrostei</taxon>
        <taxon>Acipenseriformes</taxon>
        <taxon>Acipenseridae</taxon>
        <taxon>Acipenser</taxon>
    </lineage>
</organism>
<dbReference type="PANTHER" id="PTHR10609:SF14">
    <property type="entry name" value="BIOTINIDASE"/>
    <property type="match status" value="1"/>
</dbReference>
<comment type="function">
    <text evidence="5">Catalytic release of biotin from biocytin, the product of biotin-dependent carboxylases degradation.</text>
</comment>
<dbReference type="PIRSF" id="PIRSF011861">
    <property type="entry name" value="Biotinidase"/>
    <property type="match status" value="1"/>
</dbReference>
<gene>
    <name evidence="12" type="primary">Btd</name>
    <name evidence="12" type="ORF">AOXY_G3148</name>
</gene>
<feature type="signal peptide" evidence="10">
    <location>
        <begin position="1"/>
        <end position="20"/>
    </location>
</feature>
<evidence type="ECO:0000256" key="10">
    <source>
        <dbReference type="SAM" id="SignalP"/>
    </source>
</evidence>
<keyword evidence="3" id="KW-0378">Hydrolase</keyword>
<evidence type="ECO:0000256" key="2">
    <source>
        <dbReference type="ARBA" id="ARBA00022729"/>
    </source>
</evidence>
<evidence type="ECO:0000256" key="3">
    <source>
        <dbReference type="ARBA" id="ARBA00022801"/>
    </source>
</evidence>
<dbReference type="FunFam" id="3.60.110.10:FF:000001">
    <property type="entry name" value="biotinidase isoform X1"/>
    <property type="match status" value="1"/>
</dbReference>
<dbReference type="InterPro" id="IPR040154">
    <property type="entry name" value="Biotinidase/VNN"/>
</dbReference>
<keyword evidence="2 10" id="KW-0732">Signal</keyword>
<evidence type="ECO:0000313" key="12">
    <source>
        <dbReference type="EMBL" id="KAK1173107.1"/>
    </source>
</evidence>
<sequence>MSLFVLVIVAVLWQCHTASSQEDSGYYIAAVYEHRVMLNPNPSDVCSRQEALEHMSKNLEIFEEQATEAAKQGAQIIVFPEDGIQGFNFTRRSIQGYVESIPDPKSVTWSPCLHPQRFPNTEVLHRLSCVARNNRMYLVANMPDQQECNHSDPHCPPDGRYIFNTDVVFRDDGTLIAKYHKQNLYFEAAFDTPPEYEHVTFDTPFAGKFGIFTCFDILFYEPSITLIEKYKVKQIVYPTAWMNQLPLLSAIQIQQSFATAFGLNFLAANIHRIDLNMTGSGIYTPSHSVHHYDADTEEGRLLVTKVPVLTNSGDGSFKSNVWDVSSLQSHPQSSFCVNRDQECVGPSIPRLESAQAPSSTFHAIMMYDNYTFVPLVETQGDLTVCDGCFCCRVTYQRTNDISELYSLGAFNGLHTVHGIYYLEVCALVKCADSSWESCGEGVTEAESSLDFHLQGNFTTPYIFPQILASEMQLATPDSMGWDRGSYIMSKKSMSGGLVTAALYGRVYERDHKPV</sequence>
<dbReference type="InterPro" id="IPR036526">
    <property type="entry name" value="C-N_Hydrolase_sf"/>
</dbReference>
<feature type="active site" description="Proton donor" evidence="9">
    <location>
        <position position="181"/>
    </location>
</feature>
<evidence type="ECO:0000256" key="4">
    <source>
        <dbReference type="ARBA" id="ARBA00023180"/>
    </source>
</evidence>
<dbReference type="InterPro" id="IPR012101">
    <property type="entry name" value="Biotinidase-like_euk"/>
</dbReference>
<dbReference type="EC" id="3.5.1.12" evidence="6"/>
<dbReference type="PROSITE" id="PS50263">
    <property type="entry name" value="CN_HYDROLASE"/>
    <property type="match status" value="1"/>
</dbReference>
<accession>A0AAD8GF30</accession>
<evidence type="ECO:0000256" key="5">
    <source>
        <dbReference type="ARBA" id="ARBA00037073"/>
    </source>
</evidence>
<evidence type="ECO:0000256" key="8">
    <source>
        <dbReference type="ARBA" id="ARBA00043697"/>
    </source>
</evidence>
<reference evidence="12" key="1">
    <citation type="submission" date="2022-02" db="EMBL/GenBank/DDBJ databases">
        <title>Atlantic sturgeon de novo genome assembly.</title>
        <authorList>
            <person name="Stock M."/>
            <person name="Klopp C."/>
            <person name="Guiguen Y."/>
            <person name="Cabau C."/>
            <person name="Parinello H."/>
            <person name="Santidrian Yebra-Pimentel E."/>
            <person name="Kuhl H."/>
            <person name="Dirks R.P."/>
            <person name="Guessner J."/>
            <person name="Wuertz S."/>
            <person name="Du K."/>
            <person name="Schartl M."/>
        </authorList>
    </citation>
    <scope>NUCLEOTIDE SEQUENCE</scope>
    <source>
        <strain evidence="12">STURGEONOMICS-FGT-2020</strain>
        <tissue evidence="12">Whole blood</tissue>
    </source>
</reference>
<name>A0AAD8GF30_ACIOX</name>
<dbReference type="Proteomes" id="UP001230051">
    <property type="component" value="Unassembled WGS sequence"/>
</dbReference>